<proteinExistence type="predicted"/>
<dbReference type="Gene3D" id="1.25.10.10">
    <property type="entry name" value="Leucine-rich Repeat Variant"/>
    <property type="match status" value="1"/>
</dbReference>
<dbReference type="InParanoid" id="Q4UG32"/>
<dbReference type="Proteomes" id="UP000001950">
    <property type="component" value="Chromosome 1"/>
</dbReference>
<dbReference type="SUPFAM" id="SSF48371">
    <property type="entry name" value="ARM repeat"/>
    <property type="match status" value="1"/>
</dbReference>
<keyword evidence="3" id="KW-0963">Cytoplasm</keyword>
<reference evidence="8" key="2">
    <citation type="submission" date="2018-07" db="EMBL/GenBank/DDBJ databases">
        <authorList>
            <person name="Quirk P.G."/>
            <person name="Krulwich T.A."/>
        </authorList>
    </citation>
    <scope>NUCLEOTIDE SEQUENCE</scope>
    <source>
        <strain evidence="8">Anand</strain>
    </source>
</reference>
<evidence type="ECO:0000259" key="6">
    <source>
        <dbReference type="PROSITE" id="PS50166"/>
    </source>
</evidence>
<evidence type="ECO:0000256" key="1">
    <source>
        <dbReference type="ARBA" id="ARBA00004496"/>
    </source>
</evidence>
<dbReference type="GO" id="GO:0031267">
    <property type="term" value="F:small GTPase binding"/>
    <property type="evidence" value="ECO:0007669"/>
    <property type="project" value="InterPro"/>
</dbReference>
<evidence type="ECO:0000313" key="9">
    <source>
        <dbReference type="EMBL" id="SVP89440.1"/>
    </source>
</evidence>
<evidence type="ECO:0000256" key="4">
    <source>
        <dbReference type="ARBA" id="ARBA00022737"/>
    </source>
</evidence>
<name>Q4UG32_THEAN</name>
<dbReference type="InterPro" id="IPR016024">
    <property type="entry name" value="ARM-type_fold"/>
</dbReference>
<dbReference type="KEGG" id="tan:TA19935"/>
<dbReference type="OrthoDB" id="10263328at2759"/>
<dbReference type="AlphaFoldDB" id="Q4UG32"/>
<keyword evidence="10" id="KW-1185">Reference proteome</keyword>
<comment type="subcellular location">
    <subcellularLocation>
        <location evidence="1">Cytoplasm</location>
    </subcellularLocation>
</comment>
<accession>Q4UG32</accession>
<dbReference type="InterPro" id="IPR001494">
    <property type="entry name" value="Importin-beta_N"/>
</dbReference>
<feature type="domain" description="Importin N-terminal" evidence="6">
    <location>
        <begin position="23"/>
        <end position="100"/>
    </location>
</feature>
<dbReference type="EMBL" id="UIVT01000001">
    <property type="protein sequence ID" value="SVP88270.1"/>
    <property type="molecule type" value="Genomic_DNA"/>
</dbReference>
<dbReference type="STRING" id="5874.Q4UG32"/>
<evidence type="ECO:0000313" key="10">
    <source>
        <dbReference type="Proteomes" id="UP000001950"/>
    </source>
</evidence>
<dbReference type="VEuPathDB" id="PiroplasmaDB:TA19935"/>
<dbReference type="eggNOG" id="KOG1241">
    <property type="taxonomic scope" value="Eukaryota"/>
</dbReference>
<dbReference type="EMBL" id="UIVS01000001">
    <property type="protein sequence ID" value="SVP89440.1"/>
    <property type="molecule type" value="Genomic_DNA"/>
</dbReference>
<sequence length="873" mass="97594">MDPSFIKVLESSLDPSSKYFIEAQQKLQMAKESNLPEFIKALSEVIANHEAGSGARHLAGILLKNCFEFKTEEEKMNFYKNTSADVLYYLKIRMINVMKTGKESQAVLAACTVVARIAQIELSNKSWPEFFDIILAMVDSNQFNQTRSSLICLSYLIEDLSNIYENQNVNLLSEVEVNRLLTSVIKGVYIEDPQSCRMALRSLQNLLFFIGNNMEVDAERDVIVEAICRRCSDTNDIEIRTAAFDCLVQLVSEYYSRLIPSLPVIVPFLWQAIDSKIEQIAIPAFEFWNTICEIEMQNSLNSNDGNCSTVRTDSTNQSNNSPIEGGIIKQVIPYLLPKILFTMTLHKFEDMDVDTWTLPMAAGICLSLCSQTVKNDIVHSVLEFVKENFKSAEWNRREAAVLAYGYIMEGPDSETLRILVSESFDNLCDVLVDSSIAVRDTAAWTIGRIATFHCEVVLNHLGSPDVPNSNLSKIVRALFDVPRVAVNVCYFINELAEHINDYNKGPTNLLDCMFATLCEMLVNRSTMNDTLERNLYVSIYSSLCALIAGVSNNCMSELVALLDHFVVLVSQMTSADSSYEQRLKTQSVFGAIQVLVSRVGYVKNLNQLMSSIFEFLAVDLDEDALLTLSALVNVIEFAQILPFIPKIVDAVLTGLQSEVGICKISIGLTSDVSRCMESPFSTYLERFMTILIKILQDVNGDKTLKPLIIVAIGDIAMAVGGAFSSYVQNTMTLLLQAATTTYEMGPVDNEDWIYFVNQLQEASLQCFTGIVYGLKEGGALHLLRPYVSSLLQFAQQVVETPDPFFDTNLYKLAVSLIGDLSSSFGSDLSRHLVDSNLIRGIENRLKQLELAQDPGIKDCRDRVCWLHSTLVIK</sequence>
<dbReference type="PANTHER" id="PTHR10527">
    <property type="entry name" value="IMPORTIN BETA"/>
    <property type="match status" value="1"/>
</dbReference>
<evidence type="ECO:0000313" key="7">
    <source>
        <dbReference type="EMBL" id="CAI73957.1"/>
    </source>
</evidence>
<evidence type="ECO:0000256" key="2">
    <source>
        <dbReference type="ARBA" id="ARBA00022448"/>
    </source>
</evidence>
<dbReference type="InterPro" id="IPR011989">
    <property type="entry name" value="ARM-like"/>
</dbReference>
<dbReference type="Pfam" id="PF25574">
    <property type="entry name" value="TPR_IMB1"/>
    <property type="match status" value="1"/>
</dbReference>
<keyword evidence="2" id="KW-0813">Transport</keyword>
<dbReference type="InterPro" id="IPR040122">
    <property type="entry name" value="Importin_beta"/>
</dbReference>
<dbReference type="Pfam" id="PF13513">
    <property type="entry name" value="HEAT_EZ"/>
    <property type="match status" value="1"/>
</dbReference>
<dbReference type="RefSeq" id="XP_954634.1">
    <property type="nucleotide sequence ID" value="XM_949541.1"/>
</dbReference>
<reference evidence="7 10" key="1">
    <citation type="journal article" date="2005" name="Science">
        <title>Genome of the host-cell transforming parasite Theileria annulata compared with T. parva.</title>
        <authorList>
            <person name="Pain A."/>
            <person name="Renauld H."/>
            <person name="Berriman M."/>
            <person name="Murphy L."/>
            <person name="Yeats C.A."/>
            <person name="Weir W."/>
            <person name="Kerhornou A."/>
            <person name="Aslett M."/>
            <person name="Bishop R."/>
            <person name="Bouchier C."/>
            <person name="Cochet M."/>
            <person name="Coulson R.M.R."/>
            <person name="Cronin A."/>
            <person name="de Villiers E.P."/>
            <person name="Fraser A."/>
            <person name="Fosker N."/>
            <person name="Gardner M."/>
            <person name="Goble A."/>
            <person name="Griffiths-Jones S."/>
            <person name="Harris D.E."/>
            <person name="Katzer F."/>
            <person name="Larke N."/>
            <person name="Lord A."/>
            <person name="Maser P."/>
            <person name="McKellar S."/>
            <person name="Mooney P."/>
            <person name="Morton F."/>
            <person name="Nene V."/>
            <person name="O'Neil S."/>
            <person name="Price C."/>
            <person name="Quail M.A."/>
            <person name="Rabbinowitsch E."/>
            <person name="Rawlings N.D."/>
            <person name="Rutter S."/>
            <person name="Saunders D."/>
            <person name="Seeger K."/>
            <person name="Shah T."/>
            <person name="Squares R."/>
            <person name="Squares S."/>
            <person name="Tivey A."/>
            <person name="Walker A.R."/>
            <person name="Woodward J."/>
            <person name="Dobbelaere D.A.E."/>
            <person name="Langsley G."/>
            <person name="Rajandream M.A."/>
            <person name="McKeever D."/>
            <person name="Shiels B."/>
            <person name="Tait A."/>
            <person name="Barrell B.G."/>
            <person name="Hall N."/>
        </authorList>
    </citation>
    <scope>NUCLEOTIDE SEQUENCE [LARGE SCALE GENOMIC DNA]</scope>
    <source>
        <strain evidence="10">Ankara</strain>
        <strain evidence="7">Ankara isolate clone C9</strain>
    </source>
</reference>
<evidence type="ECO:0000256" key="5">
    <source>
        <dbReference type="ARBA" id="ARBA00022927"/>
    </source>
</evidence>
<dbReference type="GO" id="GO:0005737">
    <property type="term" value="C:cytoplasm"/>
    <property type="evidence" value="ECO:0007669"/>
    <property type="project" value="UniProtKB-SubCell"/>
</dbReference>
<organism evidence="7 10">
    <name type="scientific">Theileria annulata</name>
    <dbReference type="NCBI Taxonomy" id="5874"/>
    <lineage>
        <taxon>Eukaryota</taxon>
        <taxon>Sar</taxon>
        <taxon>Alveolata</taxon>
        <taxon>Apicomplexa</taxon>
        <taxon>Aconoidasida</taxon>
        <taxon>Piroplasmida</taxon>
        <taxon>Theileriidae</taxon>
        <taxon>Theileria</taxon>
    </lineage>
</organism>
<dbReference type="GO" id="GO:0006606">
    <property type="term" value="P:protein import into nucleus"/>
    <property type="evidence" value="ECO:0007669"/>
    <property type="project" value="InterPro"/>
</dbReference>
<dbReference type="InterPro" id="IPR058584">
    <property type="entry name" value="IMB1_TNPO1-like_TPR"/>
</dbReference>
<dbReference type="GeneID" id="3864157"/>
<keyword evidence="5" id="KW-0653">Protein transport</keyword>
<dbReference type="FunCoup" id="Q4UG32">
    <property type="interactions" value="553"/>
</dbReference>
<dbReference type="OMA" id="QQYQERW"/>
<evidence type="ECO:0000313" key="8">
    <source>
        <dbReference type="EMBL" id="SVP88270.1"/>
    </source>
</evidence>
<gene>
    <name evidence="7" type="ORF">TA19935</name>
    <name evidence="8" type="ORF">TAT_000013300</name>
    <name evidence="9" type="ORF">TAV_000013100</name>
</gene>
<keyword evidence="4" id="KW-0677">Repeat</keyword>
<dbReference type="EMBL" id="CR940347">
    <property type="protein sequence ID" value="CAI73957.1"/>
    <property type="molecule type" value="Genomic_DNA"/>
</dbReference>
<evidence type="ECO:0000256" key="3">
    <source>
        <dbReference type="ARBA" id="ARBA00022490"/>
    </source>
</evidence>
<protein>
    <submittedName>
        <fullName evidence="7">Importin beta-1 subunit, putative</fullName>
    </submittedName>
</protein>
<dbReference type="PROSITE" id="PS50166">
    <property type="entry name" value="IMPORTIN_B_NT"/>
    <property type="match status" value="1"/>
</dbReference>